<comment type="caution">
    <text evidence="2">The sequence shown here is derived from an EMBL/GenBank/DDBJ whole genome shotgun (WGS) entry which is preliminary data.</text>
</comment>
<feature type="region of interest" description="Disordered" evidence="1">
    <location>
        <begin position="1"/>
        <end position="20"/>
    </location>
</feature>
<protein>
    <submittedName>
        <fullName evidence="2">DUF2924 domain-containing protein</fullName>
    </submittedName>
</protein>
<proteinExistence type="predicted"/>
<evidence type="ECO:0000313" key="3">
    <source>
        <dbReference type="Proteomes" id="UP001143304"/>
    </source>
</evidence>
<sequence>MAQRKRNTPAPSLETLESADRNELASLFETEFGRAPAPRTSLELMRQNLAWAAQARASGQKPQKRRQQLIKALDRQVNGKPSRGSLPYRPGTRLIREWQGTVYEITVLENGFAWEGRTYPNLSRIATEITGTRWSGPRFFGLKGGKDG</sequence>
<dbReference type="RefSeq" id="WP_279248901.1">
    <property type="nucleotide sequence ID" value="NZ_SHNO01000001.1"/>
</dbReference>
<name>A0ABT3T4F7_9GAMM</name>
<gene>
    <name evidence="2" type="ORF">EYC82_07365</name>
</gene>
<organism evidence="2 3">
    <name type="scientific">Candidatus Marimicrobium litorale</name>
    <dbReference type="NCBI Taxonomy" id="2518991"/>
    <lineage>
        <taxon>Bacteria</taxon>
        <taxon>Pseudomonadati</taxon>
        <taxon>Pseudomonadota</taxon>
        <taxon>Gammaproteobacteria</taxon>
        <taxon>Cellvibrionales</taxon>
        <taxon>Halieaceae</taxon>
        <taxon>Marimicrobium</taxon>
    </lineage>
</organism>
<keyword evidence="3" id="KW-1185">Reference proteome</keyword>
<accession>A0ABT3T4F7</accession>
<feature type="region of interest" description="Disordered" evidence="1">
    <location>
        <begin position="55"/>
        <end position="90"/>
    </location>
</feature>
<evidence type="ECO:0000313" key="2">
    <source>
        <dbReference type="EMBL" id="MCX2977171.1"/>
    </source>
</evidence>
<dbReference type="Pfam" id="PF11149">
    <property type="entry name" value="DUF2924"/>
    <property type="match status" value="1"/>
</dbReference>
<evidence type="ECO:0000256" key="1">
    <source>
        <dbReference type="SAM" id="MobiDB-lite"/>
    </source>
</evidence>
<dbReference type="InterPro" id="IPR021322">
    <property type="entry name" value="DUF2924"/>
</dbReference>
<dbReference type="EMBL" id="SHNO01000001">
    <property type="protein sequence ID" value="MCX2977171.1"/>
    <property type="molecule type" value="Genomic_DNA"/>
</dbReference>
<reference evidence="2" key="1">
    <citation type="submission" date="2019-02" db="EMBL/GenBank/DDBJ databases">
        <authorList>
            <person name="Li S.-H."/>
        </authorList>
    </citation>
    <scope>NUCLEOTIDE SEQUENCE</scope>
    <source>
        <strain evidence="2">IMCC11814</strain>
    </source>
</reference>
<dbReference type="Proteomes" id="UP001143304">
    <property type="component" value="Unassembled WGS sequence"/>
</dbReference>